<evidence type="ECO:0000256" key="1">
    <source>
        <dbReference type="SAM" id="MobiDB-lite"/>
    </source>
</evidence>
<feature type="non-terminal residue" evidence="2">
    <location>
        <position position="1"/>
    </location>
</feature>
<gene>
    <name evidence="2" type="ORF">PGLA2088_LOCUS4562</name>
</gene>
<organism evidence="2 3">
    <name type="scientific">Polarella glacialis</name>
    <name type="common">Dinoflagellate</name>
    <dbReference type="NCBI Taxonomy" id="89957"/>
    <lineage>
        <taxon>Eukaryota</taxon>
        <taxon>Sar</taxon>
        <taxon>Alveolata</taxon>
        <taxon>Dinophyceae</taxon>
        <taxon>Suessiales</taxon>
        <taxon>Suessiaceae</taxon>
        <taxon>Polarella</taxon>
    </lineage>
</organism>
<feature type="non-terminal residue" evidence="2">
    <location>
        <position position="156"/>
    </location>
</feature>
<dbReference type="Proteomes" id="UP000626109">
    <property type="component" value="Unassembled WGS sequence"/>
</dbReference>
<feature type="compositionally biased region" description="Basic residues" evidence="1">
    <location>
        <begin position="147"/>
        <end position="156"/>
    </location>
</feature>
<evidence type="ECO:0000313" key="3">
    <source>
        <dbReference type="Proteomes" id="UP000626109"/>
    </source>
</evidence>
<dbReference type="EMBL" id="CAJNNW010004172">
    <property type="protein sequence ID" value="CAE8646167.1"/>
    <property type="molecule type" value="Genomic_DNA"/>
</dbReference>
<protein>
    <submittedName>
        <fullName evidence="2">Uncharacterized protein</fullName>
    </submittedName>
</protein>
<dbReference type="AlphaFoldDB" id="A0A813I6F6"/>
<proteinExistence type="predicted"/>
<reference evidence="2" key="1">
    <citation type="submission" date="2021-02" db="EMBL/GenBank/DDBJ databases">
        <authorList>
            <person name="Dougan E. K."/>
            <person name="Rhodes N."/>
            <person name="Thang M."/>
            <person name="Chan C."/>
        </authorList>
    </citation>
    <scope>NUCLEOTIDE SEQUENCE</scope>
</reference>
<feature type="compositionally biased region" description="Low complexity" evidence="1">
    <location>
        <begin position="67"/>
        <end position="79"/>
    </location>
</feature>
<feature type="region of interest" description="Disordered" evidence="1">
    <location>
        <begin position="44"/>
        <end position="156"/>
    </location>
</feature>
<name>A0A813I6F6_POLGL</name>
<evidence type="ECO:0000313" key="2">
    <source>
        <dbReference type="EMBL" id="CAE8646167.1"/>
    </source>
</evidence>
<accession>A0A813I6F6</accession>
<sequence>GSLGTQMMGCRCGHGYPGRFCLHCEPFPGDGEVVVRGVALGKAGVPEPRQTESQQGRLPPRKMAMARSRTSRSWPTSWPLAGPSKPTQRRWPVPVPVSAVCRRRRWPLPVPSGGRSGAQSQRGGAPEAEVPVPVSWTRNNQPGRGGWWRRRSSQRR</sequence>
<comment type="caution">
    <text evidence="2">The sequence shown here is derived from an EMBL/GenBank/DDBJ whole genome shotgun (WGS) entry which is preliminary data.</text>
</comment>